<dbReference type="InterPro" id="IPR036514">
    <property type="entry name" value="SGNH_hydro_sf"/>
</dbReference>
<dbReference type="EMBL" id="CP029346">
    <property type="protein sequence ID" value="AWL09317.1"/>
    <property type="molecule type" value="Genomic_DNA"/>
</dbReference>
<gene>
    <name evidence="1" type="ORF">HME7025_01461</name>
</gene>
<dbReference type="SUPFAM" id="SSF52266">
    <property type="entry name" value="SGNH hydrolase"/>
    <property type="match status" value="1"/>
</dbReference>
<dbReference type="PANTHER" id="PTHR30383:SF5">
    <property type="entry name" value="SGNH HYDROLASE-TYPE ESTERASE DOMAIN-CONTAINING PROTEIN"/>
    <property type="match status" value="1"/>
</dbReference>
<protein>
    <submittedName>
        <fullName evidence="1">Uncharacterized protein</fullName>
    </submittedName>
</protein>
<organism evidence="1 2">
    <name type="scientific">Aquirufa nivalisilvae</name>
    <dbReference type="NCBI Taxonomy" id="2516557"/>
    <lineage>
        <taxon>Bacteria</taxon>
        <taxon>Pseudomonadati</taxon>
        <taxon>Bacteroidota</taxon>
        <taxon>Cytophagia</taxon>
        <taxon>Cytophagales</taxon>
        <taxon>Flectobacillaceae</taxon>
        <taxon>Aquirufa</taxon>
    </lineage>
</organism>
<dbReference type="InterPro" id="IPR008265">
    <property type="entry name" value="Lipase_GDSL_AS"/>
</dbReference>
<dbReference type="GO" id="GO:0004622">
    <property type="term" value="F:phosphatidylcholine lysophospholipase activity"/>
    <property type="evidence" value="ECO:0007669"/>
    <property type="project" value="TreeGrafter"/>
</dbReference>
<dbReference type="Proteomes" id="UP000245468">
    <property type="component" value="Chromosome"/>
</dbReference>
<dbReference type="Gene3D" id="3.40.50.1110">
    <property type="entry name" value="SGNH hydrolase"/>
    <property type="match status" value="1"/>
</dbReference>
<reference evidence="2" key="1">
    <citation type="submission" date="2018-05" db="EMBL/GenBank/DDBJ databases">
        <title>Pseudarcicella sp. HME7025 Genome sequencing and assembly.</title>
        <authorList>
            <person name="Kim H."/>
            <person name="Kang H."/>
            <person name="Joh K."/>
        </authorList>
    </citation>
    <scope>NUCLEOTIDE SEQUENCE [LARGE SCALE GENOMIC DNA]</scope>
    <source>
        <strain evidence="2">HME7025</strain>
    </source>
</reference>
<accession>A0A2S2DX20</accession>
<dbReference type="OrthoDB" id="9794725at2"/>
<proteinExistence type="predicted"/>
<dbReference type="PROSITE" id="PS01098">
    <property type="entry name" value="LIPASE_GDSL_SER"/>
    <property type="match status" value="1"/>
</dbReference>
<sequence>MKSKLILSIALLLATLSSFSPANPIKIVFFGDSITQAGVSKTGYITQMQGMLAAQGIGDKYELIGAGIGGNKIYDLYLRHEDDLLSKKPNITVIYIGINDVWHKTSSRTGTDADKFERFYNALIKKIQAAGSQVLICTPTVIGERYDATNENDGDLNRYSDIIRRIAKNNNCTLIDLRKAFLTYEQNNNPENKESGILTSDRVHLNETGNKFLAETMWSVLKDIK</sequence>
<dbReference type="Pfam" id="PF13472">
    <property type="entry name" value="Lipase_GDSL_2"/>
    <property type="match status" value="1"/>
</dbReference>
<dbReference type="RefSeq" id="WP_109323010.1">
    <property type="nucleotide sequence ID" value="NZ_CP029346.1"/>
</dbReference>
<dbReference type="InterPro" id="IPR051532">
    <property type="entry name" value="Ester_Hydrolysis_Enzymes"/>
</dbReference>
<dbReference type="GO" id="GO:0006629">
    <property type="term" value="P:lipid metabolic process"/>
    <property type="evidence" value="ECO:0007669"/>
    <property type="project" value="InterPro"/>
</dbReference>
<keyword evidence="2" id="KW-1185">Reference proteome</keyword>
<name>A0A2S2DX20_9BACT</name>
<dbReference type="AlphaFoldDB" id="A0A2S2DX20"/>
<dbReference type="KEGG" id="psez:HME7025_01461"/>
<evidence type="ECO:0000313" key="1">
    <source>
        <dbReference type="EMBL" id="AWL09317.1"/>
    </source>
</evidence>
<evidence type="ECO:0000313" key="2">
    <source>
        <dbReference type="Proteomes" id="UP000245468"/>
    </source>
</evidence>
<dbReference type="PANTHER" id="PTHR30383">
    <property type="entry name" value="THIOESTERASE 1/PROTEASE 1/LYSOPHOSPHOLIPASE L1"/>
    <property type="match status" value="1"/>
</dbReference>
<dbReference type="InterPro" id="IPR013830">
    <property type="entry name" value="SGNH_hydro"/>
</dbReference>